<evidence type="ECO:0000313" key="3">
    <source>
        <dbReference type="Proteomes" id="UP000256629"/>
    </source>
</evidence>
<dbReference type="Gene3D" id="2.40.33.20">
    <property type="entry name" value="PK beta-barrel domain-like"/>
    <property type="match status" value="1"/>
</dbReference>
<dbReference type="GO" id="GO:0030170">
    <property type="term" value="F:pyridoxal phosphate binding"/>
    <property type="evidence" value="ECO:0007669"/>
    <property type="project" value="InterPro"/>
</dbReference>
<dbReference type="EMBL" id="QRDX01000004">
    <property type="protein sequence ID" value="RED48254.1"/>
    <property type="molecule type" value="Genomic_DNA"/>
</dbReference>
<organism evidence="2 3">
    <name type="scientific">Seonamhaeicola aphaedonensis</name>
    <dbReference type="NCBI Taxonomy" id="1461338"/>
    <lineage>
        <taxon>Bacteria</taxon>
        <taxon>Pseudomonadati</taxon>
        <taxon>Bacteroidota</taxon>
        <taxon>Flavobacteriia</taxon>
        <taxon>Flavobacteriales</taxon>
        <taxon>Flavobacteriaceae</taxon>
    </lineage>
</organism>
<reference evidence="2 3" key="1">
    <citation type="submission" date="2018-07" db="EMBL/GenBank/DDBJ databases">
        <title>Genomic Encyclopedia of Type Strains, Phase III (KMG-III): the genomes of soil and plant-associated and newly described type strains.</title>
        <authorList>
            <person name="Whitman W."/>
        </authorList>
    </citation>
    <scope>NUCLEOTIDE SEQUENCE [LARGE SCALE GENOMIC DNA]</scope>
    <source>
        <strain evidence="2 3">CECT 8487</strain>
    </source>
</reference>
<dbReference type="GO" id="GO:0003824">
    <property type="term" value="F:catalytic activity"/>
    <property type="evidence" value="ECO:0007669"/>
    <property type="project" value="InterPro"/>
</dbReference>
<dbReference type="PANTHER" id="PTHR30212">
    <property type="entry name" value="PROTEIN YIIM"/>
    <property type="match status" value="1"/>
</dbReference>
<dbReference type="PANTHER" id="PTHR30212:SF2">
    <property type="entry name" value="PROTEIN YIIM"/>
    <property type="match status" value="1"/>
</dbReference>
<dbReference type="InterPro" id="IPR011037">
    <property type="entry name" value="Pyrv_Knase-like_insert_dom_sf"/>
</dbReference>
<name>A0A3D9HFL1_9FLAO</name>
<protein>
    <submittedName>
        <fullName evidence="2">MOSC domain-containing protein</fullName>
    </submittedName>
</protein>
<evidence type="ECO:0000313" key="2">
    <source>
        <dbReference type="EMBL" id="RED48254.1"/>
    </source>
</evidence>
<accession>A0A3D9HFL1</accession>
<evidence type="ECO:0000259" key="1">
    <source>
        <dbReference type="PROSITE" id="PS51340"/>
    </source>
</evidence>
<dbReference type="AlphaFoldDB" id="A0A3D9HFL1"/>
<dbReference type="InterPro" id="IPR052353">
    <property type="entry name" value="Benzoxazolinone_Detox_Enz"/>
</dbReference>
<comment type="caution">
    <text evidence="2">The sequence shown here is derived from an EMBL/GenBank/DDBJ whole genome shotgun (WGS) entry which is preliminary data.</text>
</comment>
<dbReference type="InterPro" id="IPR005302">
    <property type="entry name" value="MoCF_Sase_C"/>
</dbReference>
<dbReference type="SUPFAM" id="SSF50800">
    <property type="entry name" value="PK beta-barrel domain-like"/>
    <property type="match status" value="1"/>
</dbReference>
<dbReference type="Pfam" id="PF03473">
    <property type="entry name" value="MOSC"/>
    <property type="match status" value="1"/>
</dbReference>
<gene>
    <name evidence="2" type="ORF">DFQ02_10493</name>
</gene>
<dbReference type="PROSITE" id="PS51340">
    <property type="entry name" value="MOSC"/>
    <property type="match status" value="1"/>
</dbReference>
<dbReference type="GO" id="GO:0030151">
    <property type="term" value="F:molybdenum ion binding"/>
    <property type="evidence" value="ECO:0007669"/>
    <property type="project" value="InterPro"/>
</dbReference>
<sequence length="150" mass="17650">MFSENHYDYWKKLYPNLNWNWGMFGENLTISGLNEDNLYIGDIYKVGEALIQVTQPREPCFKFGYKFGSQKAIKQFIDYGYSGSYIRILEEGYVSKGDTFQLNKQAKNSITTTQFFNLLFTKNKDKKLIKAIINNNSLPLRKREKLKIFL</sequence>
<dbReference type="Proteomes" id="UP000256629">
    <property type="component" value="Unassembled WGS sequence"/>
</dbReference>
<keyword evidence="3" id="KW-1185">Reference proteome</keyword>
<feature type="domain" description="MOSC" evidence="1">
    <location>
        <begin position="1"/>
        <end position="103"/>
    </location>
</feature>
<proteinExistence type="predicted"/>